<dbReference type="AlphaFoldDB" id="A0A222VNE0"/>
<organism evidence="3 4">
    <name type="scientific">Prauserella marina</name>
    <dbReference type="NCBI Taxonomy" id="530584"/>
    <lineage>
        <taxon>Bacteria</taxon>
        <taxon>Bacillati</taxon>
        <taxon>Actinomycetota</taxon>
        <taxon>Actinomycetes</taxon>
        <taxon>Pseudonocardiales</taxon>
        <taxon>Pseudonocardiaceae</taxon>
        <taxon>Prauserella</taxon>
    </lineage>
</organism>
<feature type="signal peptide" evidence="2">
    <location>
        <begin position="1"/>
        <end position="38"/>
    </location>
</feature>
<feature type="compositionally biased region" description="Basic and acidic residues" evidence="1">
    <location>
        <begin position="72"/>
        <end position="82"/>
    </location>
</feature>
<feature type="region of interest" description="Disordered" evidence="1">
    <location>
        <begin position="38"/>
        <end position="116"/>
    </location>
</feature>
<keyword evidence="2" id="KW-0732">Signal</keyword>
<sequence>MRPSTSDSRPAKTGWRRAVTGPFAACAVLLLVAGCGQAGQDGQAGQERESPSAPPATSQPSQPPAGDPESSDLPRDSGKEPPETTEPAEPGAGAGAAAVPKAQLDGSGLPKGYPVDVTESADGRTLTVIGQEGGCSKASAEVAEQTAEHVALTMVETFPADKNMMCTMDMRYPPLTVELAEPLGDRHLALDYVKREE</sequence>
<name>A0A222VNE0_9PSEU</name>
<reference evidence="3 4" key="1">
    <citation type="submission" date="2016-10" db="EMBL/GenBank/DDBJ databases">
        <authorList>
            <person name="de Groot N.N."/>
        </authorList>
    </citation>
    <scope>NUCLEOTIDE SEQUENCE [LARGE SCALE GENOMIC DNA]</scope>
    <source>
        <strain evidence="3 4">CGMCC 4.5506</strain>
    </source>
</reference>
<protein>
    <submittedName>
        <fullName evidence="3">Uncharacterized protein</fullName>
    </submittedName>
</protein>
<evidence type="ECO:0000313" key="3">
    <source>
        <dbReference type="EMBL" id="SDC14322.1"/>
    </source>
</evidence>
<evidence type="ECO:0000313" key="4">
    <source>
        <dbReference type="Proteomes" id="UP000199494"/>
    </source>
</evidence>
<gene>
    <name evidence="3" type="ORF">SAMN05421630_101576</name>
</gene>
<dbReference type="RefSeq" id="WP_245865991.1">
    <property type="nucleotide sequence ID" value="NZ_CP016353.1"/>
</dbReference>
<keyword evidence="4" id="KW-1185">Reference proteome</keyword>
<evidence type="ECO:0000256" key="2">
    <source>
        <dbReference type="SAM" id="SignalP"/>
    </source>
</evidence>
<accession>A0A222VNE0</accession>
<dbReference type="KEGG" id="pmad:BAY61_11040"/>
<dbReference type="STRING" id="530584.SAMN05421630_101576"/>
<dbReference type="PROSITE" id="PS51257">
    <property type="entry name" value="PROKAR_LIPOPROTEIN"/>
    <property type="match status" value="1"/>
</dbReference>
<evidence type="ECO:0000256" key="1">
    <source>
        <dbReference type="SAM" id="MobiDB-lite"/>
    </source>
</evidence>
<feature type="chain" id="PRO_5043994278" evidence="2">
    <location>
        <begin position="39"/>
        <end position="197"/>
    </location>
</feature>
<feature type="compositionally biased region" description="Low complexity" evidence="1">
    <location>
        <begin position="85"/>
        <end position="102"/>
    </location>
</feature>
<proteinExistence type="predicted"/>
<dbReference type="Proteomes" id="UP000199494">
    <property type="component" value="Unassembled WGS sequence"/>
</dbReference>
<dbReference type="EMBL" id="FMZE01000001">
    <property type="protein sequence ID" value="SDC14322.1"/>
    <property type="molecule type" value="Genomic_DNA"/>
</dbReference>